<dbReference type="Pfam" id="PF13432">
    <property type="entry name" value="TPR_16"/>
    <property type="match status" value="1"/>
</dbReference>
<keyword evidence="1" id="KW-0802">TPR repeat</keyword>
<accession>A0A5B9QP47</accession>
<sequence length="233" mass="25222">MKNTLLTWLMLLCLTGCSGLPGFKRSADPAGRSQPKATVGAQTSLADPSHQELAIAWETAQLAEQRGMDKEAIAAYLEVRRHDPDRPRVAHALAVLYDRSGMTDAASREYRAALEESPDDANVHCDYGYFLYSTGDSPAAESSLREALRLQPEHQQAMINLALVVGSSGRYDEAQALFTEAIGPAAALHNVGMLRLRAGDVETAKRLLAEAQRRDPSISQAEAVLARLSPPTP</sequence>
<dbReference type="EMBL" id="CP042914">
    <property type="protein sequence ID" value="QEG40867.1"/>
    <property type="molecule type" value="Genomic_DNA"/>
</dbReference>
<dbReference type="Pfam" id="PF14559">
    <property type="entry name" value="TPR_19"/>
    <property type="match status" value="1"/>
</dbReference>
<feature type="region of interest" description="Disordered" evidence="2">
    <location>
        <begin position="212"/>
        <end position="233"/>
    </location>
</feature>
<keyword evidence="3" id="KW-0449">Lipoprotein</keyword>
<dbReference type="Gene3D" id="1.25.40.10">
    <property type="entry name" value="Tetratricopeptide repeat domain"/>
    <property type="match status" value="1"/>
</dbReference>
<reference evidence="3 4" key="1">
    <citation type="submission" date="2019-08" db="EMBL/GenBank/DDBJ databases">
        <title>Deep-cultivation of Planctomycetes and their phenomic and genomic characterization uncovers novel biology.</title>
        <authorList>
            <person name="Wiegand S."/>
            <person name="Jogler M."/>
            <person name="Boedeker C."/>
            <person name="Pinto D."/>
            <person name="Vollmers J."/>
            <person name="Rivas-Marin E."/>
            <person name="Kohn T."/>
            <person name="Peeters S.H."/>
            <person name="Heuer A."/>
            <person name="Rast P."/>
            <person name="Oberbeckmann S."/>
            <person name="Bunk B."/>
            <person name="Jeske O."/>
            <person name="Meyerdierks A."/>
            <person name="Storesund J.E."/>
            <person name="Kallscheuer N."/>
            <person name="Luecker S."/>
            <person name="Lage O.M."/>
            <person name="Pohl T."/>
            <person name="Merkel B.J."/>
            <person name="Hornburger P."/>
            <person name="Mueller R.-W."/>
            <person name="Bruemmer F."/>
            <person name="Labrenz M."/>
            <person name="Spormann A.M."/>
            <person name="Op den Camp H."/>
            <person name="Overmann J."/>
            <person name="Amann R."/>
            <person name="Jetten M.S.M."/>
            <person name="Mascher T."/>
            <person name="Medema M.H."/>
            <person name="Devos D.P."/>
            <person name="Kaster A.-K."/>
            <person name="Ovreas L."/>
            <person name="Rohde M."/>
            <person name="Galperin M.Y."/>
            <person name="Jogler C."/>
        </authorList>
    </citation>
    <scope>NUCLEOTIDE SEQUENCE [LARGE SCALE GENOMIC DNA]</scope>
    <source>
        <strain evidence="3 4">UC8</strain>
    </source>
</reference>
<dbReference type="InterPro" id="IPR011990">
    <property type="entry name" value="TPR-like_helical_dom_sf"/>
</dbReference>
<protein>
    <submittedName>
        <fullName evidence="3">Lipoprotein NlpI</fullName>
    </submittedName>
</protein>
<name>A0A5B9QP47_9BACT</name>
<evidence type="ECO:0000313" key="4">
    <source>
        <dbReference type="Proteomes" id="UP000325286"/>
    </source>
</evidence>
<dbReference type="InterPro" id="IPR019734">
    <property type="entry name" value="TPR_rpt"/>
</dbReference>
<evidence type="ECO:0000256" key="2">
    <source>
        <dbReference type="SAM" id="MobiDB-lite"/>
    </source>
</evidence>
<dbReference type="Proteomes" id="UP000325286">
    <property type="component" value="Chromosome"/>
</dbReference>
<proteinExistence type="predicted"/>
<dbReference type="KEGG" id="rul:UC8_28850"/>
<organism evidence="3 4">
    <name type="scientific">Roseimaritima ulvae</name>
    <dbReference type="NCBI Taxonomy" id="980254"/>
    <lineage>
        <taxon>Bacteria</taxon>
        <taxon>Pseudomonadati</taxon>
        <taxon>Planctomycetota</taxon>
        <taxon>Planctomycetia</taxon>
        <taxon>Pirellulales</taxon>
        <taxon>Pirellulaceae</taxon>
        <taxon>Roseimaritima</taxon>
    </lineage>
</organism>
<dbReference type="SUPFAM" id="SSF48452">
    <property type="entry name" value="TPR-like"/>
    <property type="match status" value="1"/>
</dbReference>
<dbReference type="InterPro" id="IPR052943">
    <property type="entry name" value="TMTC_O-mannosyl-trnsfr"/>
</dbReference>
<dbReference type="SMART" id="SM00028">
    <property type="entry name" value="TPR"/>
    <property type="match status" value="4"/>
</dbReference>
<dbReference type="PANTHER" id="PTHR44809:SF1">
    <property type="entry name" value="PROTEIN O-MANNOSYL-TRANSFERASE TMTC1"/>
    <property type="match status" value="1"/>
</dbReference>
<evidence type="ECO:0000313" key="3">
    <source>
        <dbReference type="EMBL" id="QEG40867.1"/>
    </source>
</evidence>
<gene>
    <name evidence="3" type="ORF">UC8_28850</name>
</gene>
<dbReference type="PANTHER" id="PTHR44809">
    <property type="match status" value="1"/>
</dbReference>
<evidence type="ECO:0000256" key="1">
    <source>
        <dbReference type="PROSITE-ProRule" id="PRU00339"/>
    </source>
</evidence>
<dbReference type="RefSeq" id="WP_068132064.1">
    <property type="nucleotide sequence ID" value="NZ_CP042914.1"/>
</dbReference>
<keyword evidence="4" id="KW-1185">Reference proteome</keyword>
<dbReference type="OrthoDB" id="291443at2"/>
<dbReference type="PROSITE" id="PS50005">
    <property type="entry name" value="TPR"/>
    <property type="match status" value="1"/>
</dbReference>
<dbReference type="AlphaFoldDB" id="A0A5B9QP47"/>
<feature type="repeat" description="TPR" evidence="1">
    <location>
        <begin position="121"/>
        <end position="154"/>
    </location>
</feature>